<evidence type="ECO:0000313" key="3">
    <source>
        <dbReference type="EMBL" id="MDC7785545.1"/>
    </source>
</evidence>
<dbReference type="Pfam" id="PF20072">
    <property type="entry name" value="DUF6468"/>
    <property type="match status" value="1"/>
</dbReference>
<name>A0ABT5J7C2_RHOTP</name>
<reference evidence="3" key="2">
    <citation type="submission" date="2023-02" db="EMBL/GenBank/DDBJ databases">
        <authorList>
            <person name="Rayyan A."/>
            <person name="Meyer T."/>
            <person name="Kyndt J.A."/>
        </authorList>
    </citation>
    <scope>NUCLEOTIDE SEQUENCE</scope>
    <source>
        <strain evidence="3">DSM 9987</strain>
    </source>
</reference>
<dbReference type="RefSeq" id="WP_272776384.1">
    <property type="nucleotide sequence ID" value="NZ_JAQQLI010000008.1"/>
</dbReference>
<accession>A0ABT5J7C2</accession>
<keyword evidence="1" id="KW-0812">Transmembrane</keyword>
<organism evidence="3 4">
    <name type="scientific">Rhodoplanes tepidamans</name>
    <name type="common">Rhodoplanes cryptolactis</name>
    <dbReference type="NCBI Taxonomy" id="200616"/>
    <lineage>
        <taxon>Bacteria</taxon>
        <taxon>Pseudomonadati</taxon>
        <taxon>Pseudomonadota</taxon>
        <taxon>Alphaproteobacteria</taxon>
        <taxon>Hyphomicrobiales</taxon>
        <taxon>Nitrobacteraceae</taxon>
        <taxon>Rhodoplanes</taxon>
    </lineage>
</organism>
<proteinExistence type="predicted"/>
<dbReference type="Proteomes" id="UP001165652">
    <property type="component" value="Unassembled WGS sequence"/>
</dbReference>
<sequence>MTHWIGFVVEGLVSVLLVLTVVYCTMLNKQLRRLKADEHALKATIAELITATEIAERAIAGLKVTVRDVDQNIGDRLRTAERFAADISRQIEAGNLVLDRLTRVVLAGRPLTDPDAAAEPAAPAAAAPADSKAVLAAAQAFAQRTRARARGLAA</sequence>
<gene>
    <name evidence="3" type="ORF">PQJ73_07610</name>
</gene>
<evidence type="ECO:0000313" key="4">
    <source>
        <dbReference type="Proteomes" id="UP001165652"/>
    </source>
</evidence>
<evidence type="ECO:0000256" key="1">
    <source>
        <dbReference type="SAM" id="Phobius"/>
    </source>
</evidence>
<keyword evidence="4" id="KW-1185">Reference proteome</keyword>
<feature type="domain" description="DUF6468" evidence="2">
    <location>
        <begin position="34"/>
        <end position="108"/>
    </location>
</feature>
<comment type="caution">
    <text evidence="3">The sequence shown here is derived from an EMBL/GenBank/DDBJ whole genome shotgun (WGS) entry which is preliminary data.</text>
</comment>
<reference evidence="3" key="1">
    <citation type="journal article" date="2023" name="Microbiol Resour">
        <title>Genome Sequences of Rhodoplanes serenus and Two Thermotolerant Strains, Rhodoplanes tepidamans and 'Rhodoplanes cryptolactis,' Further Refine the Genus.</title>
        <authorList>
            <person name="Rayyan A.A."/>
            <person name="Kyndt J.A."/>
        </authorList>
    </citation>
    <scope>NUCLEOTIDE SEQUENCE</scope>
    <source>
        <strain evidence="3">DSM 9987</strain>
    </source>
</reference>
<keyword evidence="1" id="KW-0472">Membrane</keyword>
<keyword evidence="1" id="KW-1133">Transmembrane helix</keyword>
<protein>
    <submittedName>
        <fullName evidence="3">DUF6468 domain-containing protein</fullName>
    </submittedName>
</protein>
<dbReference type="InterPro" id="IPR045531">
    <property type="entry name" value="DUF6468"/>
</dbReference>
<dbReference type="EMBL" id="JAQQLI010000008">
    <property type="protein sequence ID" value="MDC7785545.1"/>
    <property type="molecule type" value="Genomic_DNA"/>
</dbReference>
<feature type="transmembrane region" description="Helical" evidence="1">
    <location>
        <begin position="6"/>
        <end position="26"/>
    </location>
</feature>
<evidence type="ECO:0000259" key="2">
    <source>
        <dbReference type="Pfam" id="PF20072"/>
    </source>
</evidence>